<evidence type="ECO:0000313" key="3">
    <source>
        <dbReference type="Proteomes" id="UP000824175"/>
    </source>
</evidence>
<name>A0A9D1KZY3_9FIRM</name>
<reference evidence="2" key="2">
    <citation type="journal article" date="2021" name="PeerJ">
        <title>Extensive microbial diversity within the chicken gut microbiome revealed by metagenomics and culture.</title>
        <authorList>
            <person name="Gilroy R."/>
            <person name="Ravi A."/>
            <person name="Getino M."/>
            <person name="Pursley I."/>
            <person name="Horton D.L."/>
            <person name="Alikhan N.F."/>
            <person name="Baker D."/>
            <person name="Gharbi K."/>
            <person name="Hall N."/>
            <person name="Watson M."/>
            <person name="Adriaenssens E.M."/>
            <person name="Foster-Nyarko E."/>
            <person name="Jarju S."/>
            <person name="Secka A."/>
            <person name="Antonio M."/>
            <person name="Oren A."/>
            <person name="Chaudhuri R.R."/>
            <person name="La Ragione R."/>
            <person name="Hildebrand F."/>
            <person name="Pallen M.J."/>
        </authorList>
    </citation>
    <scope>NUCLEOTIDE SEQUENCE</scope>
    <source>
        <strain evidence="2">CHK195-11698</strain>
    </source>
</reference>
<dbReference type="PROSITE" id="PS51257">
    <property type="entry name" value="PROKAR_LIPOPROTEIN"/>
    <property type="match status" value="1"/>
</dbReference>
<dbReference type="AlphaFoldDB" id="A0A9D1KZY3"/>
<sequence length="212" mass="23724">MKKKWLMLICACLLFGACSNGPAEAEGSVPQATAITFTNQEEQIARLTFSEIVGIEFQNYTQGSVFIWAIDDNKVAQEYLSPFYITKGNQMTKILVGFSSTEANQMTYDVTTEIFRQSDIGSYIASQETVEAAQAWGKEGNTFTHLYQPERVVLEGKYQVLAVFWQAQVARGIDEASVFTINPEESLTDFFTRVSDNTDFAYVIMTEIGATF</sequence>
<feature type="signal peptide" evidence="1">
    <location>
        <begin position="1"/>
        <end position="25"/>
    </location>
</feature>
<organism evidence="2 3">
    <name type="scientific">Candidatus Fimiplasma intestinipullorum</name>
    <dbReference type="NCBI Taxonomy" id="2840825"/>
    <lineage>
        <taxon>Bacteria</taxon>
        <taxon>Bacillati</taxon>
        <taxon>Bacillota</taxon>
        <taxon>Clostridia</taxon>
        <taxon>Eubacteriales</taxon>
        <taxon>Candidatus Fimiplasma</taxon>
    </lineage>
</organism>
<evidence type="ECO:0000313" key="2">
    <source>
        <dbReference type="EMBL" id="HIU13209.1"/>
    </source>
</evidence>
<keyword evidence="1" id="KW-0732">Signal</keyword>
<protein>
    <recommendedName>
        <fullName evidence="4">Lipoprotein</fullName>
    </recommendedName>
</protein>
<accession>A0A9D1KZY3</accession>
<evidence type="ECO:0000256" key="1">
    <source>
        <dbReference type="SAM" id="SignalP"/>
    </source>
</evidence>
<evidence type="ECO:0008006" key="4">
    <source>
        <dbReference type="Google" id="ProtNLM"/>
    </source>
</evidence>
<dbReference type="Proteomes" id="UP000824175">
    <property type="component" value="Unassembled WGS sequence"/>
</dbReference>
<reference evidence="2" key="1">
    <citation type="submission" date="2020-10" db="EMBL/GenBank/DDBJ databases">
        <authorList>
            <person name="Gilroy R."/>
        </authorList>
    </citation>
    <scope>NUCLEOTIDE SEQUENCE</scope>
    <source>
        <strain evidence="2">CHK195-11698</strain>
    </source>
</reference>
<gene>
    <name evidence="2" type="ORF">IAD15_03980</name>
</gene>
<proteinExistence type="predicted"/>
<feature type="chain" id="PRO_5039556502" description="Lipoprotein" evidence="1">
    <location>
        <begin position="26"/>
        <end position="212"/>
    </location>
</feature>
<comment type="caution">
    <text evidence="2">The sequence shown here is derived from an EMBL/GenBank/DDBJ whole genome shotgun (WGS) entry which is preliminary data.</text>
</comment>
<dbReference type="EMBL" id="DVMJ01000030">
    <property type="protein sequence ID" value="HIU13209.1"/>
    <property type="molecule type" value="Genomic_DNA"/>
</dbReference>